<dbReference type="InterPro" id="IPR036709">
    <property type="entry name" value="Autotransporte_beta_dom_sf"/>
</dbReference>
<organism evidence="2 3">
    <name type="scientific">Ancylobacter koreensis</name>
    <dbReference type="NCBI Taxonomy" id="266121"/>
    <lineage>
        <taxon>Bacteria</taxon>
        <taxon>Pseudomonadati</taxon>
        <taxon>Pseudomonadota</taxon>
        <taxon>Alphaproteobacteria</taxon>
        <taxon>Hyphomicrobiales</taxon>
        <taxon>Xanthobacteraceae</taxon>
        <taxon>Ancylobacter</taxon>
    </lineage>
</organism>
<dbReference type="Pfam" id="PF03797">
    <property type="entry name" value="Autotransporter"/>
    <property type="match status" value="1"/>
</dbReference>
<protein>
    <submittedName>
        <fullName evidence="2">Autotransporter outer membrane beta-barrel domain-containing protein</fullName>
    </submittedName>
</protein>
<sequence>MRSRPPTSDLEIDVSDIIYGYESEPTAFGVVVANSGVWDFSGQDDYLTPGFANGATVTPGTEAVTTGGVFAPVGSAVDIKYKGESSVAVLNFGTLIGEGGKDTSVVKVDADKTASGVLVYNGDTGVIGSINTPYGWNSSAIDVLSFGFGANWLAVDNVLASGWLADFADAADDAELKIKGGSSLVVNDGLLIGAVDVDSKDSGTAAFLNTGTWFTSGESKIKGTDAYLENTGLIQSAFLADTAEQTKFHDFTLINNGVLSMMDGGVGDRFLLEASYTGYGNLAVDIDYTDNTADVLVITDHGKDKDFVAASVSGSTGIILNTVKGAPGMSSNGLVVVDYSGATGGVGADFAPFSALPPDNSCGSTLCKYGETFYISPLSQGYVNIGGYGAVQSGFYATFLRQDEVSSEFELVTDWGTAAHALPSLITAAQNIWYQSNGVVQDHIYDAYFRGAMPGAVESEGNRRILIWARAGGSWATRDNYETSYILGTPVAYDTGYDQNTYSFFGGADYLATDTWRFGVFGGYITSDVNFNSYGMSAEYSGGSVGGYLSYKAGPFYADAEVKADFLDLDYNSPSMTGLNSDVTNVGVRANVGYRFTQDVFYLEPVVSFAYVTSSFDDGYYGGASVSYDDNTSVRGGIGARVGANFVTSFGSGEVYVLGKLWNEFEGNNSVVFFDPATFATTSFVDGLDGMFGEVAGSAQFYNVDRSFSFVVSAGAEFNSEASQLTAKIGVEKKF</sequence>
<reference evidence="2 3" key="1">
    <citation type="submission" date="2022-04" db="EMBL/GenBank/DDBJ databases">
        <authorList>
            <person name="Grouzdev D.S."/>
            <person name="Pantiukh K.S."/>
            <person name="Krutkina M.S."/>
        </authorList>
    </citation>
    <scope>NUCLEOTIDE SEQUENCE [LARGE SCALE GENOMIC DNA]</scope>
    <source>
        <strain evidence="2 3">Jip08</strain>
    </source>
</reference>
<gene>
    <name evidence="2" type="ORF">MWN33_01260</name>
</gene>
<dbReference type="InterPro" id="IPR005546">
    <property type="entry name" value="Autotransporte_beta"/>
</dbReference>
<reference evidence="3" key="2">
    <citation type="submission" date="2023-07" db="EMBL/GenBank/DDBJ databases">
        <title>Ancylobacter moscoviensis sp. nov., facultatively methylotrophic bacteria from activated sludge and the reclassification of Starkeya novella (Starkey 1934) Kelly et al. 2000 as Ancylobacter novellus comb. nov., Starkeya koreensis Im et al. 2006 as Ancylobacter koreensis comb.nov., Angulomicrobium tetraedrale Vasil'eva et al. 1986 as Ancylobacter tetraedralis comb. nov., Angulomicrobium amanitiforme Fritz et al. 2004 as Ancylobacter amanitiformis comb. nov. and Methylorhabdus multivorans Doronina et al. 1996 as Ancylobacter multivorans comb. nov. and emended description of the genus Ancylobacter.</title>
        <authorList>
            <person name="Doronina N."/>
            <person name="Chemodurova A."/>
            <person name="Grouzdev D."/>
            <person name="Koziaeva V."/>
            <person name="Shi W."/>
            <person name="Wu L."/>
            <person name="Kaparullina E."/>
        </authorList>
    </citation>
    <scope>NUCLEOTIDE SEQUENCE [LARGE SCALE GENOMIC DNA]</scope>
    <source>
        <strain evidence="3">Jip08</strain>
    </source>
</reference>
<dbReference type="SMART" id="SM00869">
    <property type="entry name" value="Autotransporter"/>
    <property type="match status" value="1"/>
</dbReference>
<proteinExistence type="predicted"/>
<keyword evidence="3" id="KW-1185">Reference proteome</keyword>
<name>A0ABT0DHJ2_9HYPH</name>
<dbReference type="EMBL" id="JALKCG010000001">
    <property type="protein sequence ID" value="MCK0206659.1"/>
    <property type="molecule type" value="Genomic_DNA"/>
</dbReference>
<dbReference type="PROSITE" id="PS51208">
    <property type="entry name" value="AUTOTRANSPORTER"/>
    <property type="match status" value="1"/>
</dbReference>
<dbReference type="Gene3D" id="2.40.128.130">
    <property type="entry name" value="Autotransporter beta-domain"/>
    <property type="match status" value="1"/>
</dbReference>
<dbReference type="InterPro" id="IPR011050">
    <property type="entry name" value="Pectin_lyase_fold/virulence"/>
</dbReference>
<comment type="caution">
    <text evidence="2">The sequence shown here is derived from an EMBL/GenBank/DDBJ whole genome shotgun (WGS) entry which is preliminary data.</text>
</comment>
<feature type="domain" description="Autotransporter" evidence="1">
    <location>
        <begin position="460"/>
        <end position="735"/>
    </location>
</feature>
<dbReference type="Proteomes" id="UP001202867">
    <property type="component" value="Unassembled WGS sequence"/>
</dbReference>
<dbReference type="SUPFAM" id="SSF103515">
    <property type="entry name" value="Autotransporter"/>
    <property type="match status" value="1"/>
</dbReference>
<dbReference type="RefSeq" id="WP_247198262.1">
    <property type="nucleotide sequence ID" value="NZ_JALKCG010000001.1"/>
</dbReference>
<evidence type="ECO:0000313" key="2">
    <source>
        <dbReference type="EMBL" id="MCK0206659.1"/>
    </source>
</evidence>
<evidence type="ECO:0000313" key="3">
    <source>
        <dbReference type="Proteomes" id="UP001202867"/>
    </source>
</evidence>
<accession>A0ABT0DHJ2</accession>
<evidence type="ECO:0000259" key="1">
    <source>
        <dbReference type="PROSITE" id="PS51208"/>
    </source>
</evidence>
<dbReference type="SUPFAM" id="SSF51126">
    <property type="entry name" value="Pectin lyase-like"/>
    <property type="match status" value="1"/>
</dbReference>